<accession>A0A855A4X5</accession>
<comment type="caution">
    <text evidence="1">The sequence shown here is derived from an EMBL/GenBank/DDBJ whole genome shotgun (WGS) entry which is preliminary data.</text>
</comment>
<name>A0A855A4X5_9FIRM</name>
<evidence type="ECO:0000313" key="2">
    <source>
        <dbReference type="Proteomes" id="UP000220611"/>
    </source>
</evidence>
<gene>
    <name evidence="1" type="ORF">CH238_05190</name>
</gene>
<dbReference type="OrthoDB" id="1650869at2"/>
<organism evidence="1 2">
    <name type="scientific">[Clostridium] leptum DSM 753</name>
    <dbReference type="NCBI Taxonomy" id="428125"/>
    <lineage>
        <taxon>Bacteria</taxon>
        <taxon>Bacillati</taxon>
        <taxon>Bacillota</taxon>
        <taxon>Clostridia</taxon>
        <taxon>Eubacteriales</taxon>
        <taxon>Oscillospiraceae</taxon>
        <taxon>Oscillospiraceae incertae sedis</taxon>
    </lineage>
</organism>
<dbReference type="EMBL" id="NOXF01000003">
    <property type="protein sequence ID" value="PEQ24844.1"/>
    <property type="molecule type" value="Genomic_DNA"/>
</dbReference>
<evidence type="ECO:0000313" key="1">
    <source>
        <dbReference type="EMBL" id="PEQ24844.1"/>
    </source>
</evidence>
<dbReference type="Pfam" id="PF20092">
    <property type="entry name" value="DUF6483"/>
    <property type="match status" value="1"/>
</dbReference>
<keyword evidence="2" id="KW-1185">Reference proteome</keyword>
<proteinExistence type="predicted"/>
<dbReference type="InterPro" id="IPR045507">
    <property type="entry name" value="DUF6483"/>
</dbReference>
<dbReference type="AlphaFoldDB" id="A0A855A4X5"/>
<sequence>MYYQHDWFMLQIQMMVQFIAKVTFQKDPFEIDALFDTEWGHTETDPLEKEIAALFAQSRFQEAESLVLKRLSSKQPAALKTALSFYNALNQLPDERLNAHGFPRERVRRGLEELTRLYQITVPDWNELAVLNE</sequence>
<dbReference type="Proteomes" id="UP000220611">
    <property type="component" value="Unassembled WGS sequence"/>
</dbReference>
<reference evidence="1 2" key="1">
    <citation type="submission" date="2017-07" db="EMBL/GenBank/DDBJ databases">
        <title>Prevalence of linear plasmids in Cutibacterium (Propionibacterium) acnes isolates obtained from prostatic tissue.</title>
        <authorList>
            <person name="Davidsson S."/>
            <person name="Carlsson J."/>
            <person name="Molling P."/>
            <person name="Andren O."/>
            <person name="Andersson S.-O."/>
            <person name="Brzuszkiewicz E."/>
            <person name="Poehlein A."/>
            <person name="Al-Zeer M."/>
            <person name="Brinkmann V."/>
            <person name="Scavenius C."/>
            <person name="Nazipi S."/>
            <person name="Soderquist B."/>
            <person name="Bruggemann H."/>
        </authorList>
    </citation>
    <scope>NUCLEOTIDE SEQUENCE [LARGE SCALE GENOMIC DNA]</scope>
    <source>
        <strain evidence="1 2">DSM 753</strain>
    </source>
</reference>
<protein>
    <submittedName>
        <fullName evidence="1">Uncharacterized protein</fullName>
    </submittedName>
</protein>